<dbReference type="FunFam" id="3.40.50.12670:FF:000001">
    <property type="entry name" value="Carboxypeptidase"/>
    <property type="match status" value="1"/>
</dbReference>
<keyword evidence="4" id="KW-0812">Transmembrane</keyword>
<protein>
    <submittedName>
        <fullName evidence="5">Uncharacterized protein</fullName>
    </submittedName>
</protein>
<dbReference type="InterPro" id="IPR029058">
    <property type="entry name" value="AB_hydrolase_fold"/>
</dbReference>
<proteinExistence type="inferred from homology"/>
<dbReference type="EMBL" id="KZ305125">
    <property type="protein sequence ID" value="PIA25700.1"/>
    <property type="molecule type" value="Genomic_DNA"/>
</dbReference>
<dbReference type="Gene3D" id="3.40.50.12670">
    <property type="match status" value="1"/>
</dbReference>
<evidence type="ECO:0000256" key="1">
    <source>
        <dbReference type="ARBA" id="ARBA00009431"/>
    </source>
</evidence>
<dbReference type="AlphaFoldDB" id="A0A2G5C341"/>
<dbReference type="InterPro" id="IPR001563">
    <property type="entry name" value="Peptidase_S10"/>
</dbReference>
<keyword evidence="2" id="KW-0732">Signal</keyword>
<feature type="transmembrane region" description="Helical" evidence="4">
    <location>
        <begin position="12"/>
        <end position="31"/>
    </location>
</feature>
<dbReference type="Pfam" id="PF00450">
    <property type="entry name" value="Peptidase_S10"/>
    <property type="match status" value="1"/>
</dbReference>
<dbReference type="InParanoid" id="A0A2G5C341"/>
<dbReference type="OrthoDB" id="443318at2759"/>
<keyword evidence="4" id="KW-0472">Membrane</keyword>
<keyword evidence="3" id="KW-0325">Glycoprotein</keyword>
<dbReference type="Gene3D" id="3.40.50.1820">
    <property type="entry name" value="alpha/beta hydrolase"/>
    <property type="match status" value="1"/>
</dbReference>
<dbReference type="GO" id="GO:0019748">
    <property type="term" value="P:secondary metabolic process"/>
    <property type="evidence" value="ECO:0007669"/>
    <property type="project" value="TreeGrafter"/>
</dbReference>
<evidence type="ECO:0000256" key="3">
    <source>
        <dbReference type="ARBA" id="ARBA00023180"/>
    </source>
</evidence>
<dbReference type="GO" id="GO:0016747">
    <property type="term" value="F:acyltransferase activity, transferring groups other than amino-acyl groups"/>
    <property type="evidence" value="ECO:0007669"/>
    <property type="project" value="TreeGrafter"/>
</dbReference>
<dbReference type="Proteomes" id="UP000230069">
    <property type="component" value="Unassembled WGS sequence"/>
</dbReference>
<accession>A0A2G5C341</accession>
<dbReference type="PANTHER" id="PTHR11802:SF29">
    <property type="entry name" value="SERINE CARBOXYPEPTIDASE-LIKE 19"/>
    <property type="match status" value="1"/>
</dbReference>
<keyword evidence="4" id="KW-1133">Transmembrane helix</keyword>
<name>A0A2G5C341_AQUCA</name>
<keyword evidence="6" id="KW-1185">Reference proteome</keyword>
<evidence type="ECO:0000313" key="5">
    <source>
        <dbReference type="EMBL" id="PIA25700.1"/>
    </source>
</evidence>
<dbReference type="GO" id="GO:0006508">
    <property type="term" value="P:proteolysis"/>
    <property type="evidence" value="ECO:0007669"/>
    <property type="project" value="InterPro"/>
</dbReference>
<evidence type="ECO:0000256" key="2">
    <source>
        <dbReference type="ARBA" id="ARBA00022729"/>
    </source>
</evidence>
<evidence type="ECO:0000256" key="4">
    <source>
        <dbReference type="SAM" id="Phobius"/>
    </source>
</evidence>
<dbReference type="GO" id="GO:0004185">
    <property type="term" value="F:serine-type carboxypeptidase activity"/>
    <property type="evidence" value="ECO:0007669"/>
    <property type="project" value="InterPro"/>
</dbReference>
<organism evidence="5 6">
    <name type="scientific">Aquilegia coerulea</name>
    <name type="common">Rocky mountain columbine</name>
    <dbReference type="NCBI Taxonomy" id="218851"/>
    <lineage>
        <taxon>Eukaryota</taxon>
        <taxon>Viridiplantae</taxon>
        <taxon>Streptophyta</taxon>
        <taxon>Embryophyta</taxon>
        <taxon>Tracheophyta</taxon>
        <taxon>Spermatophyta</taxon>
        <taxon>Magnoliopsida</taxon>
        <taxon>Ranunculales</taxon>
        <taxon>Ranunculaceae</taxon>
        <taxon>Thalictroideae</taxon>
        <taxon>Aquilegia</taxon>
    </lineage>
</organism>
<reference evidence="5 6" key="1">
    <citation type="submission" date="2017-09" db="EMBL/GenBank/DDBJ databases">
        <title>WGS assembly of Aquilegia coerulea Goldsmith.</title>
        <authorList>
            <person name="Hodges S."/>
            <person name="Kramer E."/>
            <person name="Nordborg M."/>
            <person name="Tomkins J."/>
            <person name="Borevitz J."/>
            <person name="Derieg N."/>
            <person name="Yan J."/>
            <person name="Mihaltcheva S."/>
            <person name="Hayes R.D."/>
            <person name="Rokhsar D."/>
        </authorList>
    </citation>
    <scope>NUCLEOTIDE SEQUENCE [LARGE SCALE GENOMIC DNA]</scope>
    <source>
        <strain evidence="6">cv. Goldsmith</strain>
    </source>
</reference>
<dbReference type="SUPFAM" id="SSF53474">
    <property type="entry name" value="alpha/beta-Hydrolases"/>
    <property type="match status" value="1"/>
</dbReference>
<dbReference type="PRINTS" id="PR00724">
    <property type="entry name" value="CRBOXYPTASEC"/>
</dbReference>
<sequence>MARSSYHLFTYANLYYFFSTCFCILLLLLLLDFPGNTVSQSMVPYLPGFGPLPFELETGYVTVDDSNGDPLLFWFTGGPGCSGLSAIMTEIGPLSFEKVKYNGSLPTLILNPYSWTKVSNIVFLDAPVDTGFSYSRSLQGSFSSNTIFANHSHTFIRKWLLGHPEFLSNPLYVAAYSRHTVKGYVIVSDILYIQGYLLGNPVTNQNLEVNSQIPFAYGMGIISYELFKSAKKNCRGNYVNVDPSNLQCKKDLQAFTECTEGIYRQNILDPVCSYSDANKIIRDRRLLRENSSNIILPPPKGLELWCRHYNYLPLHYWANDYGVQAALNVRKGTVMKWIRCNFDVQFLFNVESSIGYHLYLSKKGYRSLIYSGDHDMDVPSMSTQAWIRSLKSSISDEWRQWLVNDQVAGYTRTYSNNLTYASVKGAGHTAAENKPEECFAMIKRWLSYEPL</sequence>
<dbReference type="PANTHER" id="PTHR11802">
    <property type="entry name" value="SERINE PROTEASE FAMILY S10 SERINE CARBOXYPEPTIDASE"/>
    <property type="match status" value="1"/>
</dbReference>
<gene>
    <name evidence="5" type="ORF">AQUCO_10900027v1</name>
</gene>
<comment type="similarity">
    <text evidence="1">Belongs to the peptidase S10 family.</text>
</comment>
<evidence type="ECO:0000313" key="6">
    <source>
        <dbReference type="Proteomes" id="UP000230069"/>
    </source>
</evidence>